<evidence type="ECO:0000256" key="3">
    <source>
        <dbReference type="ARBA" id="ARBA00023002"/>
    </source>
</evidence>
<feature type="domain" description="MsrB" evidence="11">
    <location>
        <begin position="200"/>
        <end position="323"/>
    </location>
</feature>
<dbReference type="GO" id="GO:0008113">
    <property type="term" value="F:peptide-methionine (S)-S-oxide reductase activity"/>
    <property type="evidence" value="ECO:0007669"/>
    <property type="project" value="UniProtKB-UniRule"/>
</dbReference>
<dbReference type="PANTHER" id="PTHR10173">
    <property type="entry name" value="METHIONINE SULFOXIDE REDUCTASE"/>
    <property type="match status" value="1"/>
</dbReference>
<dbReference type="PROSITE" id="PS51790">
    <property type="entry name" value="MSRB"/>
    <property type="match status" value="1"/>
</dbReference>
<dbReference type="EC" id="1.8.4.11" evidence="9"/>
<feature type="compositionally biased region" description="Polar residues" evidence="10">
    <location>
        <begin position="15"/>
        <end position="27"/>
    </location>
</feature>
<feature type="region of interest" description="Disordered" evidence="10">
    <location>
        <begin position="1"/>
        <end position="27"/>
    </location>
</feature>
<dbReference type="FunFam" id="2.170.150.20:FF:000003">
    <property type="entry name" value="Peptide methionine sulfoxide reductase MsrB"/>
    <property type="match status" value="1"/>
</dbReference>
<dbReference type="GO" id="GO:0006979">
    <property type="term" value="P:response to oxidative stress"/>
    <property type="evidence" value="ECO:0007669"/>
    <property type="project" value="InterPro"/>
</dbReference>
<dbReference type="Pfam" id="PF01641">
    <property type="entry name" value="SelR"/>
    <property type="match status" value="1"/>
</dbReference>
<dbReference type="GO" id="GO:0005737">
    <property type="term" value="C:cytoplasm"/>
    <property type="evidence" value="ECO:0007669"/>
    <property type="project" value="TreeGrafter"/>
</dbReference>
<comment type="function">
    <text evidence="5 9">Has an important function as a repair enzyme for proteins that have been inactivated by oxidation. Catalyzes the reversible oxidation-reduction of methionine sulfoxide in proteins to methionine.</text>
</comment>
<evidence type="ECO:0000256" key="7">
    <source>
        <dbReference type="ARBA" id="ARBA00048488"/>
    </source>
</evidence>
<evidence type="ECO:0000256" key="2">
    <source>
        <dbReference type="ARBA" id="ARBA00011017"/>
    </source>
</evidence>
<keyword evidence="13" id="KW-1185">Reference proteome</keyword>
<dbReference type="STRING" id="1393034.HMPREF3192_00208"/>
<evidence type="ECO:0000256" key="1">
    <source>
        <dbReference type="ARBA" id="ARBA00008076"/>
    </source>
</evidence>
<dbReference type="SUPFAM" id="SSF51316">
    <property type="entry name" value="Mss4-like"/>
    <property type="match status" value="1"/>
</dbReference>
<keyword evidence="4" id="KW-0511">Multifunctional enzyme</keyword>
<evidence type="ECO:0000256" key="6">
    <source>
        <dbReference type="ARBA" id="ARBA00047806"/>
    </source>
</evidence>
<dbReference type="PATRIC" id="fig|1393034.3.peg.203"/>
<dbReference type="Proteomes" id="UP000070675">
    <property type="component" value="Unassembled WGS sequence"/>
</dbReference>
<comment type="caution">
    <text evidence="12">The sequence shown here is derived from an EMBL/GenBank/DDBJ whole genome shotgun (WGS) entry which is preliminary data.</text>
</comment>
<evidence type="ECO:0000259" key="11">
    <source>
        <dbReference type="PROSITE" id="PS51790"/>
    </source>
</evidence>
<dbReference type="InterPro" id="IPR011057">
    <property type="entry name" value="Mss4-like_sf"/>
</dbReference>
<comment type="catalytic activity">
    <reaction evidence="7">
        <text>L-methionyl-[protein] + [thioredoxin]-disulfide + H2O = L-methionyl-(R)-S-oxide-[protein] + [thioredoxin]-dithiol</text>
        <dbReference type="Rhea" id="RHEA:24164"/>
        <dbReference type="Rhea" id="RHEA-COMP:10698"/>
        <dbReference type="Rhea" id="RHEA-COMP:10700"/>
        <dbReference type="Rhea" id="RHEA-COMP:12313"/>
        <dbReference type="Rhea" id="RHEA-COMP:12314"/>
        <dbReference type="ChEBI" id="CHEBI:15377"/>
        <dbReference type="ChEBI" id="CHEBI:16044"/>
        <dbReference type="ChEBI" id="CHEBI:29950"/>
        <dbReference type="ChEBI" id="CHEBI:45764"/>
        <dbReference type="ChEBI" id="CHEBI:50058"/>
        <dbReference type="EC" id="1.8.4.12"/>
    </reaction>
</comment>
<dbReference type="Gene3D" id="2.170.150.20">
    <property type="entry name" value="Peptide methionine sulfoxide reductase"/>
    <property type="match status" value="1"/>
</dbReference>
<evidence type="ECO:0000313" key="13">
    <source>
        <dbReference type="Proteomes" id="UP000070675"/>
    </source>
</evidence>
<name>A0A133XXA4_9ACTN</name>
<dbReference type="NCBIfam" id="TIGR00401">
    <property type="entry name" value="msrA"/>
    <property type="match status" value="1"/>
</dbReference>
<evidence type="ECO:0000256" key="9">
    <source>
        <dbReference type="HAMAP-Rule" id="MF_01401"/>
    </source>
</evidence>
<evidence type="ECO:0000313" key="12">
    <source>
        <dbReference type="EMBL" id="KXB35557.1"/>
    </source>
</evidence>
<comment type="similarity">
    <text evidence="9">Belongs to the MsrA Met sulfoxide reductase family.</text>
</comment>
<protein>
    <recommendedName>
        <fullName evidence="9">Peptide methionine sulfoxide reductase MsrA</fullName>
        <shortName evidence="9">Protein-methionine-S-oxide reductase</shortName>
        <ecNumber evidence="9">1.8.4.11</ecNumber>
    </recommendedName>
    <alternativeName>
        <fullName evidence="9">Peptide-methionine (S)-S-oxide reductase</fullName>
        <shortName evidence="9">Peptide Met(O) reductase</shortName>
    </alternativeName>
</protein>
<dbReference type="Pfam" id="PF01625">
    <property type="entry name" value="PMSR"/>
    <property type="match status" value="1"/>
</dbReference>
<dbReference type="InterPro" id="IPR002569">
    <property type="entry name" value="Met_Sox_Rdtase_MsrA_dom"/>
</dbReference>
<evidence type="ECO:0000256" key="5">
    <source>
        <dbReference type="ARBA" id="ARBA00024679"/>
    </source>
</evidence>
<dbReference type="InterPro" id="IPR028427">
    <property type="entry name" value="Met_Sox_Rdtase_MsrB"/>
</dbReference>
<gene>
    <name evidence="9" type="primary">msrA</name>
    <name evidence="12" type="ORF">HMPREF3192_00208</name>
</gene>
<comment type="similarity">
    <text evidence="1">In the C-terminal section; belongs to the MsrB Met sulfoxide reductase family.</text>
</comment>
<dbReference type="PANTHER" id="PTHR10173:SF59">
    <property type="entry name" value="PEPTIDE METHIONINE SULFOXIDE REDUCTASE MSRA_MSRB"/>
    <property type="match status" value="1"/>
</dbReference>
<dbReference type="InterPro" id="IPR002579">
    <property type="entry name" value="Met_Sox_Rdtase_MsrB_dom"/>
</dbReference>
<feature type="active site" evidence="9">
    <location>
        <position position="39"/>
    </location>
</feature>
<dbReference type="InterPro" id="IPR036509">
    <property type="entry name" value="Met_Sox_Rdtase_MsrA_sf"/>
</dbReference>
<dbReference type="GO" id="GO:0033744">
    <property type="term" value="F:L-methionine:thioredoxin-disulfide S-oxidoreductase activity"/>
    <property type="evidence" value="ECO:0007669"/>
    <property type="project" value="RHEA"/>
</dbReference>
<evidence type="ECO:0000256" key="4">
    <source>
        <dbReference type="ARBA" id="ARBA00023268"/>
    </source>
</evidence>
<accession>A0A133XXA4</accession>
<evidence type="ECO:0000256" key="8">
    <source>
        <dbReference type="ARBA" id="ARBA00048782"/>
    </source>
</evidence>
<reference evidence="13" key="1">
    <citation type="submission" date="2016-01" db="EMBL/GenBank/DDBJ databases">
        <authorList>
            <person name="Mitreva M."/>
            <person name="Pepin K.H."/>
            <person name="Mihindukulasuriya K.A."/>
            <person name="Fulton R."/>
            <person name="Fronick C."/>
            <person name="O'Laughlin M."/>
            <person name="Miner T."/>
            <person name="Herter B."/>
            <person name="Rosa B.A."/>
            <person name="Cordes M."/>
            <person name="Tomlinson C."/>
            <person name="Wollam A."/>
            <person name="Palsikar V.B."/>
            <person name="Mardis E.R."/>
            <person name="Wilson R.K."/>
        </authorList>
    </citation>
    <scope>NUCLEOTIDE SEQUENCE [LARGE SCALE GENOMIC DNA]</scope>
    <source>
        <strain evidence="13">DNF00019</strain>
    </source>
</reference>
<comment type="catalytic activity">
    <reaction evidence="6 9">
        <text>L-methionyl-[protein] + [thioredoxin]-disulfide + H2O = L-methionyl-(S)-S-oxide-[protein] + [thioredoxin]-dithiol</text>
        <dbReference type="Rhea" id="RHEA:14217"/>
        <dbReference type="Rhea" id="RHEA-COMP:10698"/>
        <dbReference type="Rhea" id="RHEA-COMP:10700"/>
        <dbReference type="Rhea" id="RHEA-COMP:12313"/>
        <dbReference type="Rhea" id="RHEA-COMP:12315"/>
        <dbReference type="ChEBI" id="CHEBI:15377"/>
        <dbReference type="ChEBI" id="CHEBI:16044"/>
        <dbReference type="ChEBI" id="CHEBI:29950"/>
        <dbReference type="ChEBI" id="CHEBI:44120"/>
        <dbReference type="ChEBI" id="CHEBI:50058"/>
        <dbReference type="EC" id="1.8.4.11"/>
    </reaction>
</comment>
<dbReference type="SUPFAM" id="SSF55068">
    <property type="entry name" value="Peptide methionine sulfoxide reductase"/>
    <property type="match status" value="1"/>
</dbReference>
<dbReference type="AlphaFoldDB" id="A0A133XXA4"/>
<dbReference type="OrthoDB" id="9785497at2"/>
<dbReference type="HAMAP" id="MF_01401">
    <property type="entry name" value="MsrA"/>
    <property type="match status" value="1"/>
</dbReference>
<evidence type="ECO:0000256" key="10">
    <source>
        <dbReference type="SAM" id="MobiDB-lite"/>
    </source>
</evidence>
<dbReference type="NCBIfam" id="TIGR00357">
    <property type="entry name" value="peptide-methionine (R)-S-oxide reductase MsrB"/>
    <property type="match status" value="1"/>
</dbReference>
<comment type="similarity">
    <text evidence="2">In the N-terminal section; belongs to the MsrA Met sulfoxide reductase family.</text>
</comment>
<organism evidence="12 13">
    <name type="scientific">Atopobium deltae</name>
    <dbReference type="NCBI Taxonomy" id="1393034"/>
    <lineage>
        <taxon>Bacteria</taxon>
        <taxon>Bacillati</taxon>
        <taxon>Actinomycetota</taxon>
        <taxon>Coriobacteriia</taxon>
        <taxon>Coriobacteriales</taxon>
        <taxon>Atopobiaceae</taxon>
        <taxon>Atopobium</taxon>
    </lineage>
</organism>
<dbReference type="GO" id="GO:0033743">
    <property type="term" value="F:peptide-methionine (R)-S-oxide reductase activity"/>
    <property type="evidence" value="ECO:0007669"/>
    <property type="project" value="UniProtKB-EC"/>
</dbReference>
<dbReference type="EMBL" id="LSCR01000002">
    <property type="protein sequence ID" value="KXB35557.1"/>
    <property type="molecule type" value="Genomic_DNA"/>
</dbReference>
<keyword evidence="3 9" id="KW-0560">Oxidoreductase</keyword>
<dbReference type="GO" id="GO:0030091">
    <property type="term" value="P:protein repair"/>
    <property type="evidence" value="ECO:0007669"/>
    <property type="project" value="InterPro"/>
</dbReference>
<proteinExistence type="inferred from homology"/>
<comment type="catalytic activity">
    <reaction evidence="8 9">
        <text>[thioredoxin]-disulfide + L-methionine + H2O = L-methionine (S)-S-oxide + [thioredoxin]-dithiol</text>
        <dbReference type="Rhea" id="RHEA:19993"/>
        <dbReference type="Rhea" id="RHEA-COMP:10698"/>
        <dbReference type="Rhea" id="RHEA-COMP:10700"/>
        <dbReference type="ChEBI" id="CHEBI:15377"/>
        <dbReference type="ChEBI" id="CHEBI:29950"/>
        <dbReference type="ChEBI" id="CHEBI:50058"/>
        <dbReference type="ChEBI" id="CHEBI:57844"/>
        <dbReference type="ChEBI" id="CHEBI:58772"/>
        <dbReference type="EC" id="1.8.4.11"/>
    </reaction>
</comment>
<sequence length="338" mass="37504">MDRHHARAGADGPETNHTSESAPATPTQSIKRIYLAAGCFWGTQGYFKQLTGVVATRVGYANGKTTTTDYAQIKDTDHAETLQLDYNEHQISLAEILRHFFRIIDPTAVNRQGNDVGRQYRTGIFYVDQQDVPVIQTAIFSLEKMLGQLSAIVIEPLHNFVAAEDCHQDYLDKNPGGYCHINLALATQPLEPSYDEPENLEEARQRVSGLAFEVTQHAATERPFSSPYDKSFERGIYVDVVSKAPLFSSKDKFDAGCGWPSFTKPLSAGEVSYRMDTTHGMMRTEVTSSRAHSHLGHVFDDGPAQKGGLRYCINGAALEFIPEAEMAERGYGQYLADL</sequence>
<dbReference type="Gene3D" id="3.30.1060.10">
    <property type="entry name" value="Peptide methionine sulphoxide reductase MsrA"/>
    <property type="match status" value="1"/>
</dbReference>